<proteinExistence type="predicted"/>
<dbReference type="EMBL" id="JADQDO010000005">
    <property type="protein sequence ID" value="MBF9233965.1"/>
    <property type="molecule type" value="Genomic_DNA"/>
</dbReference>
<gene>
    <name evidence="2" type="ORF">I2H38_11305</name>
</gene>
<keyword evidence="1" id="KW-0812">Transmembrane</keyword>
<keyword evidence="3" id="KW-1185">Reference proteome</keyword>
<feature type="transmembrane region" description="Helical" evidence="1">
    <location>
        <begin position="66"/>
        <end position="93"/>
    </location>
</feature>
<evidence type="ECO:0000256" key="1">
    <source>
        <dbReference type="SAM" id="Phobius"/>
    </source>
</evidence>
<evidence type="ECO:0000313" key="3">
    <source>
        <dbReference type="Proteomes" id="UP000599312"/>
    </source>
</evidence>
<comment type="caution">
    <text evidence="2">The sequence shown here is derived from an EMBL/GenBank/DDBJ whole genome shotgun (WGS) entry which is preliminary data.</text>
</comment>
<feature type="transmembrane region" description="Helical" evidence="1">
    <location>
        <begin position="113"/>
        <end position="137"/>
    </location>
</feature>
<keyword evidence="1" id="KW-0472">Membrane</keyword>
<name>A0A931BUC3_9HYPH</name>
<dbReference type="AlphaFoldDB" id="A0A931BUC3"/>
<sequence>MIPLSLFLLTIPAANFLIGNVGTSCLPDGPCLIPVGFGLVAPSGVLLVGAALALRDLVQQQLGAKWSLVAIAAGATLSASFAPATLVAASTAAFVLSELADFAVYTPLRKRGFIAAVAASSLVGLVVDSALFLWLAFGSLDFLAGQMLGKAWMAIAAIVVLQVARAASPKETGGGNA</sequence>
<protein>
    <submittedName>
        <fullName evidence="2">VUT family protein</fullName>
    </submittedName>
</protein>
<evidence type="ECO:0000313" key="2">
    <source>
        <dbReference type="EMBL" id="MBF9233965.1"/>
    </source>
</evidence>
<feature type="transmembrane region" description="Helical" evidence="1">
    <location>
        <begin position="149"/>
        <end position="167"/>
    </location>
</feature>
<organism evidence="2 3">
    <name type="scientific">Microvirga alba</name>
    <dbReference type="NCBI Taxonomy" id="2791025"/>
    <lineage>
        <taxon>Bacteria</taxon>
        <taxon>Pseudomonadati</taxon>
        <taxon>Pseudomonadota</taxon>
        <taxon>Alphaproteobacteria</taxon>
        <taxon>Hyphomicrobiales</taxon>
        <taxon>Methylobacteriaceae</taxon>
        <taxon>Microvirga</taxon>
    </lineage>
</organism>
<keyword evidence="1" id="KW-1133">Transmembrane helix</keyword>
<dbReference type="RefSeq" id="WP_196271972.1">
    <property type="nucleotide sequence ID" value="NZ_JADQDO010000005.1"/>
</dbReference>
<reference evidence="2" key="1">
    <citation type="submission" date="2020-11" db="EMBL/GenBank/DDBJ databases">
        <authorList>
            <person name="Kim M.K."/>
        </authorList>
    </citation>
    <scope>NUCLEOTIDE SEQUENCE</scope>
    <source>
        <strain evidence="2">BT350</strain>
    </source>
</reference>
<dbReference type="Pfam" id="PF02592">
    <property type="entry name" value="Vut_1"/>
    <property type="match status" value="1"/>
</dbReference>
<dbReference type="InterPro" id="IPR003744">
    <property type="entry name" value="YhhQ"/>
</dbReference>
<accession>A0A931BUC3</accession>
<dbReference type="Proteomes" id="UP000599312">
    <property type="component" value="Unassembled WGS sequence"/>
</dbReference>
<feature type="transmembrane region" description="Helical" evidence="1">
    <location>
        <begin position="32"/>
        <end position="54"/>
    </location>
</feature>